<dbReference type="InterPro" id="IPR005162">
    <property type="entry name" value="Retrotrans_gag_dom"/>
</dbReference>
<evidence type="ECO:0000256" key="1">
    <source>
        <dbReference type="SAM" id="MobiDB-lite"/>
    </source>
</evidence>
<feature type="compositionally biased region" description="Low complexity" evidence="1">
    <location>
        <begin position="7"/>
        <end position="17"/>
    </location>
</feature>
<evidence type="ECO:0000313" key="3">
    <source>
        <dbReference type="EMBL" id="GEY39916.1"/>
    </source>
</evidence>
<name>A0A699HJ96_TANCI</name>
<dbReference type="AlphaFoldDB" id="A0A699HJ96"/>
<protein>
    <recommendedName>
        <fullName evidence="2">Retrotransposon gag domain-containing protein</fullName>
    </recommendedName>
</protein>
<sequence>MTTFEANQNNGNGTPQGTSGGARGTVPTTRCCTNKEFLNYESRNFKGSEDVVGLTRWFEKMEYVFNISNCATNCQVNYATCTLQDNTLTWWNLRMKTILIDAAYEMSWKELIKMMTEVYCPRNEIQKVESELWNLTVKEKKIERYIWGLPDNIQRNATSAESTRFQDVIRLANRLMVQKLRMTKVIKGEFEKLEDLNDEGVSLAYDTSLEVFNKEFNRMSEMDNELFTYEVEVANILYDSNKDDDSSNECRMKLMMI</sequence>
<evidence type="ECO:0000259" key="2">
    <source>
        <dbReference type="Pfam" id="PF03732"/>
    </source>
</evidence>
<dbReference type="EMBL" id="BKCJ010175265">
    <property type="protein sequence ID" value="GEY39916.1"/>
    <property type="molecule type" value="Genomic_DNA"/>
</dbReference>
<organism evidence="3">
    <name type="scientific">Tanacetum cinerariifolium</name>
    <name type="common">Dalmatian daisy</name>
    <name type="synonym">Chrysanthemum cinerariifolium</name>
    <dbReference type="NCBI Taxonomy" id="118510"/>
    <lineage>
        <taxon>Eukaryota</taxon>
        <taxon>Viridiplantae</taxon>
        <taxon>Streptophyta</taxon>
        <taxon>Embryophyta</taxon>
        <taxon>Tracheophyta</taxon>
        <taxon>Spermatophyta</taxon>
        <taxon>Magnoliopsida</taxon>
        <taxon>eudicotyledons</taxon>
        <taxon>Gunneridae</taxon>
        <taxon>Pentapetalae</taxon>
        <taxon>asterids</taxon>
        <taxon>campanulids</taxon>
        <taxon>Asterales</taxon>
        <taxon>Asteraceae</taxon>
        <taxon>Asteroideae</taxon>
        <taxon>Anthemideae</taxon>
        <taxon>Anthemidinae</taxon>
        <taxon>Tanacetum</taxon>
    </lineage>
</organism>
<feature type="domain" description="Retrotransposon gag" evidence="2">
    <location>
        <begin position="78"/>
        <end position="146"/>
    </location>
</feature>
<dbReference type="Pfam" id="PF03732">
    <property type="entry name" value="Retrotrans_gag"/>
    <property type="match status" value="1"/>
</dbReference>
<accession>A0A699HJ96</accession>
<reference evidence="3" key="1">
    <citation type="journal article" date="2019" name="Sci. Rep.">
        <title>Draft genome of Tanacetum cinerariifolium, the natural source of mosquito coil.</title>
        <authorList>
            <person name="Yamashiro T."/>
            <person name="Shiraishi A."/>
            <person name="Satake H."/>
            <person name="Nakayama K."/>
        </authorList>
    </citation>
    <scope>NUCLEOTIDE SEQUENCE</scope>
</reference>
<comment type="caution">
    <text evidence="3">The sequence shown here is derived from an EMBL/GenBank/DDBJ whole genome shotgun (WGS) entry which is preliminary data.</text>
</comment>
<gene>
    <name evidence="3" type="ORF">Tci_411890</name>
</gene>
<proteinExistence type="predicted"/>
<feature type="region of interest" description="Disordered" evidence="1">
    <location>
        <begin position="1"/>
        <end position="26"/>
    </location>
</feature>